<sequence>MAPKLIIPVEQHFTGRVTYRGSGFLAKIKEKFEAYNLIGRVKESPLKQFFMAGELKFSGVLLHQLMLHKIRAEREQEVQFYVGRTKCRFGLTEFALITGLNFTEGPSEAEVTAHLTSNRLLMVYFNSSSKVTLDALLKEFTDCTVPNDVYKLGLCLFVEGVLYAREGNRLVWLDMIKLVDDVEFFFKYPWGKLSFEKLIRSCQKDMHHKKKNFDKKADKKGVQKESKYSVYGYAPALQYWAFESILELAKRYGVKYGNQIPRMLSWTSKTDIAKIDLAPLFAKKLNVMACLFPRPAESEYVQGLTVGDAPLYVDMGVDETQGDDSTTHQSEFQRQAAKVAEFAQSTNIFPVDPPPPPPPAPATTASSSQADQPNYGQLADRLERVEGQQSRILNGQTEIKDTQAAIMGQMKTIMSMIQDLQRPTTQPCDRSNVEDNLPENYVVDDPGTSALMEIVSLGDTQTPVGGQDCDVEEAEPFANRKRPIYLDDYTSMRKKACAARTVVNMDPLQVHMIKPAILTPKLEHNTISSTLTLLLQDQSSMNRFGVNYFMSMEKKKKVLEEKICKIGLTIQAVEEKYAKLNKKREEIEQTIKELQDSTETHQLGFLNHLSTKEEVIEQIEKISNSSTAVLVNISRGVPFREPENHIMKDIIGVVALLGRVQCGQLSRILSEYLGADQMLAVVARSFEAAAQFETYTQTGEVDRSYALHAEAAVLGKSINCRFTVICFDKICLYKGGFNNHPQRRLALPVPWFIDGTIPKGFLGFAVNMIDLDEDHLSIKNNSGYGLRETVFYRLFGQLQVYQTREDMLAACACIKHGAVSLDGGILKENGVLSFGFRYMLLYSFFSISTHFSYDFSVKMVCFMIVLSDPQVCFQVVTTNDEMPLSQENLKLLQDQKSELKIINDKIEQNIKHHGLALNSFKKTKKELKKMMDELETCIGSNTQ</sequence>
<evidence type="ECO:0000256" key="2">
    <source>
        <dbReference type="SAM" id="MobiDB-lite"/>
    </source>
</evidence>
<dbReference type="PANTHER" id="PTHR33566:SF1">
    <property type="entry name" value="EN_SPM-LIKE TRANSPOSON-RELATED"/>
    <property type="match status" value="1"/>
</dbReference>
<feature type="coiled-coil region" evidence="1">
    <location>
        <begin position="570"/>
        <end position="600"/>
    </location>
</feature>
<evidence type="ECO:0000313" key="5">
    <source>
        <dbReference type="Proteomes" id="UP000596661"/>
    </source>
</evidence>
<feature type="coiled-coil region" evidence="1">
    <location>
        <begin position="889"/>
        <end position="937"/>
    </location>
</feature>
<reference evidence="4" key="2">
    <citation type="submission" date="2021-03" db="UniProtKB">
        <authorList>
            <consortium name="EnsemblPlants"/>
        </authorList>
    </citation>
    <scope>IDENTIFICATION</scope>
</reference>
<dbReference type="PANTHER" id="PTHR33566">
    <property type="entry name" value="EN/SPM-LIKE TRANSPOSON-RELATED"/>
    <property type="match status" value="1"/>
</dbReference>
<keyword evidence="1" id="KW-0175">Coiled coil</keyword>
<protein>
    <recommendedName>
        <fullName evidence="3">DUF1985 domain-containing protein</fullName>
    </recommendedName>
</protein>
<dbReference type="EMBL" id="UZAU01000409">
    <property type="status" value="NOT_ANNOTATED_CDS"/>
    <property type="molecule type" value="Genomic_DNA"/>
</dbReference>
<feature type="region of interest" description="Disordered" evidence="2">
    <location>
        <begin position="347"/>
        <end position="373"/>
    </location>
</feature>
<dbReference type="Proteomes" id="UP000596661">
    <property type="component" value="Chromosome 5"/>
</dbReference>
<evidence type="ECO:0000259" key="3">
    <source>
        <dbReference type="Pfam" id="PF09331"/>
    </source>
</evidence>
<dbReference type="Gramene" id="evm.model.05.195">
    <property type="protein sequence ID" value="cds.evm.model.05.195"/>
    <property type="gene ID" value="evm.TU.05.195"/>
</dbReference>
<name>A0A803PNL4_CANSA</name>
<dbReference type="AlphaFoldDB" id="A0A803PNL4"/>
<organism evidence="4 5">
    <name type="scientific">Cannabis sativa</name>
    <name type="common">Hemp</name>
    <name type="synonym">Marijuana</name>
    <dbReference type="NCBI Taxonomy" id="3483"/>
    <lineage>
        <taxon>Eukaryota</taxon>
        <taxon>Viridiplantae</taxon>
        <taxon>Streptophyta</taxon>
        <taxon>Embryophyta</taxon>
        <taxon>Tracheophyta</taxon>
        <taxon>Spermatophyta</taxon>
        <taxon>Magnoliopsida</taxon>
        <taxon>eudicotyledons</taxon>
        <taxon>Gunneridae</taxon>
        <taxon>Pentapetalae</taxon>
        <taxon>rosids</taxon>
        <taxon>fabids</taxon>
        <taxon>Rosales</taxon>
        <taxon>Cannabaceae</taxon>
        <taxon>Cannabis</taxon>
    </lineage>
</organism>
<evidence type="ECO:0000256" key="1">
    <source>
        <dbReference type="SAM" id="Coils"/>
    </source>
</evidence>
<accession>A0A803PNL4</accession>
<feature type="domain" description="DUF1985" evidence="3">
    <location>
        <begin position="68"/>
        <end position="201"/>
    </location>
</feature>
<reference evidence="4" key="1">
    <citation type="submission" date="2018-11" db="EMBL/GenBank/DDBJ databases">
        <authorList>
            <person name="Grassa J C."/>
        </authorList>
    </citation>
    <scope>NUCLEOTIDE SEQUENCE [LARGE SCALE GENOMIC DNA]</scope>
</reference>
<feature type="compositionally biased region" description="Pro residues" evidence="2">
    <location>
        <begin position="351"/>
        <end position="361"/>
    </location>
</feature>
<dbReference type="InterPro" id="IPR015410">
    <property type="entry name" value="DUF1985"/>
</dbReference>
<dbReference type="Pfam" id="PF09331">
    <property type="entry name" value="DUF1985"/>
    <property type="match status" value="1"/>
</dbReference>
<evidence type="ECO:0000313" key="4">
    <source>
        <dbReference type="EnsemblPlants" id="cds.evm.model.05.195"/>
    </source>
</evidence>
<keyword evidence="5" id="KW-1185">Reference proteome</keyword>
<dbReference type="EnsemblPlants" id="evm.model.05.195">
    <property type="protein sequence ID" value="cds.evm.model.05.195"/>
    <property type="gene ID" value="evm.TU.05.195"/>
</dbReference>
<feature type="compositionally biased region" description="Low complexity" evidence="2">
    <location>
        <begin position="362"/>
        <end position="373"/>
    </location>
</feature>
<proteinExistence type="predicted"/>